<keyword evidence="3 8" id="KW-0547">Nucleotide-binding</keyword>
<dbReference type="GO" id="GO:0006265">
    <property type="term" value="P:DNA topological change"/>
    <property type="evidence" value="ECO:0007669"/>
    <property type="project" value="UniProtKB-UniRule"/>
</dbReference>
<evidence type="ECO:0000256" key="4">
    <source>
        <dbReference type="ARBA" id="ARBA00022840"/>
    </source>
</evidence>
<proteinExistence type="inferred from homology"/>
<dbReference type="SUPFAM" id="SSF56719">
    <property type="entry name" value="Type II DNA topoisomerase"/>
    <property type="match status" value="1"/>
</dbReference>
<dbReference type="InterPro" id="IPR005743">
    <property type="entry name" value="GyrA"/>
</dbReference>
<dbReference type="RefSeq" id="WP_021702353.1">
    <property type="nucleotide sequence ID" value="NZ_BATI01000035.1"/>
</dbReference>
<keyword evidence="14" id="KW-1185">Reference proteome</keyword>
<dbReference type="GO" id="GO:0005737">
    <property type="term" value="C:cytoplasm"/>
    <property type="evidence" value="ECO:0007669"/>
    <property type="project" value="UniProtKB-SubCell"/>
</dbReference>
<evidence type="ECO:0000256" key="6">
    <source>
        <dbReference type="ARBA" id="ARBA00023125"/>
    </source>
</evidence>
<dbReference type="InterPro" id="IPR013758">
    <property type="entry name" value="Topo_IIA_A/C_ab"/>
</dbReference>
<dbReference type="eggNOG" id="COG0188">
    <property type="taxonomic scope" value="Bacteria"/>
</dbReference>
<dbReference type="InterPro" id="IPR050220">
    <property type="entry name" value="Type_II_DNA_Topoisomerases"/>
</dbReference>
<comment type="miscellaneous">
    <text evidence="8">Few gyrases are as efficient as E.coli at forming negative supercoils. Not all organisms have 2 type II topoisomerases; in organisms with a single type II topoisomerase this enzyme also has to decatenate newly replicated chromosomes.</text>
</comment>
<dbReference type="InterPro" id="IPR013760">
    <property type="entry name" value="Topo_IIA-like_dom_sf"/>
</dbReference>
<name>U2Z975_AQUA1</name>
<feature type="coiled-coil region" evidence="10">
    <location>
        <begin position="493"/>
        <end position="520"/>
    </location>
</feature>
<evidence type="ECO:0000256" key="5">
    <source>
        <dbReference type="ARBA" id="ARBA00023029"/>
    </source>
</evidence>
<dbReference type="Pfam" id="PF03989">
    <property type="entry name" value="DNA_gyraseA_C"/>
    <property type="match status" value="6"/>
</dbReference>
<reference evidence="13" key="1">
    <citation type="submission" date="2024-09" db="EMBL/GenBank/DDBJ databases">
        <title>Whole genome shotgun sequence of Pseudomonas alcaligenes NBRC 14159.</title>
        <authorList>
            <person name="Yoshida I."/>
            <person name="Hosoyama A."/>
            <person name="Tsuchikane K."/>
            <person name="Noguchi M."/>
            <person name="Hirakata S."/>
            <person name="Ando Y."/>
            <person name="Ohji S."/>
            <person name="Yamazoe A."/>
            <person name="Yamazaki S."/>
            <person name="Fujita N."/>
        </authorList>
    </citation>
    <scope>NUCLEOTIDE SEQUENCE</scope>
    <source>
        <strain evidence="13">NBRC 14159</strain>
    </source>
</reference>
<dbReference type="InterPro" id="IPR013757">
    <property type="entry name" value="Topo_IIA_A_a_sf"/>
</dbReference>
<keyword evidence="10" id="KW-0175">Coiled coil</keyword>
<dbReference type="Gene3D" id="1.10.268.10">
    <property type="entry name" value="Topoisomerase, domain 3"/>
    <property type="match status" value="1"/>
</dbReference>
<dbReference type="STRING" id="43263.A0T30_15215"/>
<keyword evidence="5 8" id="KW-0799">Topoisomerase</keyword>
<dbReference type="GO" id="GO:0034335">
    <property type="term" value="F:DNA negative supercoiling activity"/>
    <property type="evidence" value="ECO:0007669"/>
    <property type="project" value="UniProtKB-ARBA"/>
</dbReference>
<evidence type="ECO:0000256" key="8">
    <source>
        <dbReference type="HAMAP-Rule" id="MF_01897"/>
    </source>
</evidence>
<evidence type="ECO:0000256" key="11">
    <source>
        <dbReference type="SAM" id="MobiDB-lite"/>
    </source>
</evidence>
<accession>U2Z975</accession>
<comment type="subunit">
    <text evidence="8">Heterotetramer, composed of two GyrA and two GyrB chains. In the heterotetramer, GyrA contains the active site tyrosine that forms a transient covalent intermediate with DNA, while GyrB binds cofactors and catalyzes ATP hydrolysis.</text>
</comment>
<dbReference type="InterPro" id="IPR035516">
    <property type="entry name" value="Gyrase/topoIV_suA_C"/>
</dbReference>
<dbReference type="GO" id="GO:0003677">
    <property type="term" value="F:DNA binding"/>
    <property type="evidence" value="ECO:0007669"/>
    <property type="project" value="UniProtKB-UniRule"/>
</dbReference>
<dbReference type="FunFam" id="3.30.1360.40:FF:000002">
    <property type="entry name" value="DNA gyrase subunit A"/>
    <property type="match status" value="1"/>
</dbReference>
<evidence type="ECO:0000256" key="2">
    <source>
        <dbReference type="ARBA" id="ARBA00008263"/>
    </source>
</evidence>
<dbReference type="Pfam" id="PF00521">
    <property type="entry name" value="DNA_topoisoIV"/>
    <property type="match status" value="1"/>
</dbReference>
<evidence type="ECO:0000256" key="9">
    <source>
        <dbReference type="PROSITE-ProRule" id="PRU01384"/>
    </source>
</evidence>
<dbReference type="GO" id="GO:0009330">
    <property type="term" value="C:DNA topoisomerase type II (double strand cut, ATP-hydrolyzing) complex"/>
    <property type="evidence" value="ECO:0007669"/>
    <property type="project" value="TreeGrafter"/>
</dbReference>
<evidence type="ECO:0000256" key="7">
    <source>
        <dbReference type="ARBA" id="ARBA00023235"/>
    </source>
</evidence>
<evidence type="ECO:0000313" key="13">
    <source>
        <dbReference type="EMBL" id="GAD64271.1"/>
    </source>
</evidence>
<dbReference type="Gene3D" id="3.90.199.10">
    <property type="entry name" value="Topoisomerase II, domain 5"/>
    <property type="match status" value="1"/>
</dbReference>
<dbReference type="InterPro" id="IPR006691">
    <property type="entry name" value="GyrA/parC_rep"/>
</dbReference>
<comment type="catalytic activity">
    <reaction evidence="1 8 9">
        <text>ATP-dependent breakage, passage and rejoining of double-stranded DNA.</text>
        <dbReference type="EC" id="5.6.2.2"/>
    </reaction>
</comment>
<comment type="subcellular location">
    <subcellularLocation>
        <location evidence="8">Cytoplasm</location>
    </subcellularLocation>
</comment>
<dbReference type="Gene3D" id="2.120.10.90">
    <property type="entry name" value="DNA gyrase/topoisomerase IV, subunit A, C-terminal"/>
    <property type="match status" value="1"/>
</dbReference>
<feature type="region of interest" description="Disordered" evidence="11">
    <location>
        <begin position="895"/>
        <end position="918"/>
    </location>
</feature>
<dbReference type="GO" id="GO:0006261">
    <property type="term" value="P:DNA-templated DNA replication"/>
    <property type="evidence" value="ECO:0007669"/>
    <property type="project" value="UniProtKB-UniRule"/>
</dbReference>
<sequence length="918" mass="101502">MGELAKEILPVNIEDELKQSYLDYAMSVIVGRALPDARDGLKPVHRRVLYAMSELGNDWNKAYKKSARVVGDVIGKYHPHGDTAVYDTIVRMAQPFSLRYMLVDGQGNFGSVDGDNAAAMRYTEVRMAKLAHELLADLDKETVDWVPNYDGTEQIPAVMPTKIPNLLVNGSSGIAVGMATNIPPHNLTEVIDGCLALIDNPELTVDELMQYIPGPDFPTAGIINGRAGIIEAYRTGRGRIYMRARATVEDMEKGGSRQQIIVTELPYQLNKARLIEKIAELVKEKKIEGITELRDESDKDGMRVVIELRRGEVGEVVLNNLYAQTQMQSVFGINVVALVDGQPRTLNLKDMLEVFVRHRREVVTRRTVYELRKARERGHILEGQAVALSNIDPVIELIKTSPTPAEAKERLIATAWASSAVEAMVERAGADSCRPEDLDPQYGLRDGKYYLSPEQAQAILELRLHRLTGLEHEKLLAEYQEILTQIGELIRILTSAERLMEVIREELEKVKAEFGDARRTEIMASQMDLTIADLITEEERVVTISHGGYAKSQPLAAYQAQRRGGKGKSATGVKDEDYIEHLLVANSHATLLLFSSKGKVYWLRTFEIPEASRAARGRPLVNLLPLDEGERITAMLQIDLEAVRARFADEESEDDDVVSEVVEVEEAEEGDESDFSQDEPTGAYIFMATAYGTVKKTPLIQFTKPRSNGLIALKLEEGDSLIAAAITDGSKDVMMFSDAGKVIRFKESKVRIMGRLARGVRGMRLAEDQRIISMLIPEAGAQILSASARGYGKRTPLADYPRRGRGGQGVIAMVINERNGKLVGAVQVLDGEEIMLISDQGTLVRTRVDEVRGAGRNTQGVILIKLAEDETLVGLERVQEPSGGDEDELEVLEGEVVEQNEEAVTEAEDGAETGNSEE</sequence>
<comment type="caution">
    <text evidence="13">The sequence shown here is derived from an EMBL/GenBank/DDBJ whole genome shotgun (WGS) entry which is preliminary data.</text>
</comment>
<dbReference type="NCBIfam" id="NF004043">
    <property type="entry name" value="PRK05560.1"/>
    <property type="match status" value="1"/>
</dbReference>
<dbReference type="GO" id="GO:0005524">
    <property type="term" value="F:ATP binding"/>
    <property type="evidence" value="ECO:0007669"/>
    <property type="project" value="UniProtKB-UniRule"/>
</dbReference>
<dbReference type="PANTHER" id="PTHR43493">
    <property type="entry name" value="DNA GYRASE/TOPOISOMERASE SUBUNIT A"/>
    <property type="match status" value="1"/>
</dbReference>
<feature type="short sequence motif" description="GyrA-box" evidence="8">
    <location>
        <begin position="561"/>
        <end position="567"/>
    </location>
</feature>
<dbReference type="NCBIfam" id="NF004044">
    <property type="entry name" value="PRK05561.1"/>
    <property type="match status" value="1"/>
</dbReference>
<feature type="active site" description="O-(5'-phospho-DNA)-tyrosine intermediate" evidence="8 9">
    <location>
        <position position="122"/>
    </location>
</feature>
<keyword evidence="8" id="KW-0963">Cytoplasm</keyword>
<comment type="similarity">
    <text evidence="2 8">Belongs to the type II topoisomerase GyrA/ParC subunit family.</text>
</comment>
<dbReference type="SMART" id="SM00434">
    <property type="entry name" value="TOP4c"/>
    <property type="match status" value="1"/>
</dbReference>
<dbReference type="OrthoDB" id="9806486at2"/>
<evidence type="ECO:0000256" key="10">
    <source>
        <dbReference type="SAM" id="Coils"/>
    </source>
</evidence>
<keyword evidence="4 8" id="KW-0067">ATP-binding</keyword>
<comment type="function">
    <text evidence="8">A type II topoisomerase that negatively supercoils closed circular double-stranded (ds) DNA in an ATP-dependent manner to modulate DNA topology and maintain chromosomes in an underwound state. Negative supercoiling favors strand separation, and DNA replication, transcription, recombination and repair, all of which involve strand separation. Also able to catalyze the interconversion of other topological isomers of dsDNA rings, including catenanes and knotted rings. Type II topoisomerases break and join 2 DNA strands simultaneously in an ATP-dependent manner.</text>
</comment>
<dbReference type="FunFam" id="3.90.199.10:FF:000001">
    <property type="entry name" value="DNA gyrase subunit A"/>
    <property type="match status" value="1"/>
</dbReference>
<organism evidence="13 14">
    <name type="scientific">Aquipseudomonas alcaligenes (strain ATCC 14909 / DSM 50342 / CCUG 1425 / JCM 20561 / NBRC 14159 / NCIMB 9945 / NCTC 10367 / 1577)</name>
    <name type="common">Pseudomonas alcaligenes</name>
    <dbReference type="NCBI Taxonomy" id="1215092"/>
    <lineage>
        <taxon>Bacteria</taxon>
        <taxon>Pseudomonadati</taxon>
        <taxon>Pseudomonadota</taxon>
        <taxon>Gammaproteobacteria</taxon>
        <taxon>Pseudomonadales</taxon>
        <taxon>Pseudomonadaceae</taxon>
        <taxon>Aquipseudomonas</taxon>
    </lineage>
</organism>
<evidence type="ECO:0000313" key="14">
    <source>
        <dbReference type="Proteomes" id="UP000016560"/>
    </source>
</evidence>
<keyword evidence="7 8" id="KW-0413">Isomerase</keyword>
<protein>
    <recommendedName>
        <fullName evidence="8">DNA gyrase subunit A</fullName>
        <ecNumber evidence="8">5.6.2.2</ecNumber>
    </recommendedName>
</protein>
<keyword evidence="6 8" id="KW-0238">DNA-binding</keyword>
<dbReference type="NCBIfam" id="TIGR01063">
    <property type="entry name" value="gyrA"/>
    <property type="match status" value="1"/>
</dbReference>
<feature type="domain" description="Topo IIA-type catalytic" evidence="12">
    <location>
        <begin position="34"/>
        <end position="534"/>
    </location>
</feature>
<dbReference type="EMBL" id="BATI01000035">
    <property type="protein sequence ID" value="GAD64271.1"/>
    <property type="molecule type" value="Genomic_DNA"/>
</dbReference>
<dbReference type="SUPFAM" id="SSF101904">
    <property type="entry name" value="GyrA/ParC C-terminal domain-like"/>
    <property type="match status" value="1"/>
</dbReference>
<dbReference type="HAMAP" id="MF_01897">
    <property type="entry name" value="GyrA"/>
    <property type="match status" value="1"/>
</dbReference>
<evidence type="ECO:0000259" key="12">
    <source>
        <dbReference type="PROSITE" id="PS52040"/>
    </source>
</evidence>
<evidence type="ECO:0000256" key="1">
    <source>
        <dbReference type="ARBA" id="ARBA00000185"/>
    </source>
</evidence>
<dbReference type="CDD" id="cd00187">
    <property type="entry name" value="TOP4c"/>
    <property type="match status" value="1"/>
</dbReference>
<dbReference type="PANTHER" id="PTHR43493:SF5">
    <property type="entry name" value="DNA GYRASE SUBUNIT A, CHLOROPLASTIC_MITOCHONDRIAL"/>
    <property type="match status" value="1"/>
</dbReference>
<gene>
    <name evidence="8 13" type="primary">gyrA</name>
    <name evidence="13" type="ORF">PA6_035_00310</name>
</gene>
<dbReference type="EC" id="5.6.2.2" evidence="8"/>
<dbReference type="AlphaFoldDB" id="U2Z975"/>
<dbReference type="Gene3D" id="3.30.1360.40">
    <property type="match status" value="1"/>
</dbReference>
<dbReference type="InterPro" id="IPR002205">
    <property type="entry name" value="Topo_IIA_dom_A"/>
</dbReference>
<dbReference type="PROSITE" id="PS52040">
    <property type="entry name" value="TOPO_IIA"/>
    <property type="match status" value="1"/>
</dbReference>
<dbReference type="Proteomes" id="UP000016560">
    <property type="component" value="Unassembled WGS sequence"/>
</dbReference>
<evidence type="ECO:0000256" key="3">
    <source>
        <dbReference type="ARBA" id="ARBA00022741"/>
    </source>
</evidence>
<dbReference type="GO" id="GO:0005694">
    <property type="term" value="C:chromosome"/>
    <property type="evidence" value="ECO:0007669"/>
    <property type="project" value="InterPro"/>
</dbReference>